<proteinExistence type="predicted"/>
<dbReference type="AlphaFoldDB" id="A0A2P5CQC1"/>
<name>A0A2P5CQC1_PARAD</name>
<protein>
    <submittedName>
        <fullName evidence="1">Uncharacterized protein</fullName>
    </submittedName>
</protein>
<gene>
    <name evidence="1" type="ORF">PanWU01x14_133240</name>
</gene>
<keyword evidence="2" id="KW-1185">Reference proteome</keyword>
<evidence type="ECO:0000313" key="2">
    <source>
        <dbReference type="Proteomes" id="UP000237105"/>
    </source>
</evidence>
<dbReference type="OrthoDB" id="10320334at2759"/>
<sequence length="68" mass="7916">MQHKRIIVLTRKYKWALARRPFGFCGSNAFVESLNNETITPAVKSRLLLNVKSRCEFELWFARDDVGS</sequence>
<evidence type="ECO:0000313" key="1">
    <source>
        <dbReference type="EMBL" id="PON63230.1"/>
    </source>
</evidence>
<accession>A0A2P5CQC1</accession>
<reference evidence="2" key="1">
    <citation type="submission" date="2016-06" db="EMBL/GenBank/DDBJ databases">
        <title>Parallel loss of symbiosis genes in relatives of nitrogen-fixing non-legume Parasponia.</title>
        <authorList>
            <person name="Van Velzen R."/>
            <person name="Holmer R."/>
            <person name="Bu F."/>
            <person name="Rutten L."/>
            <person name="Van Zeijl A."/>
            <person name="Liu W."/>
            <person name="Santuari L."/>
            <person name="Cao Q."/>
            <person name="Sharma T."/>
            <person name="Shen D."/>
            <person name="Roswanjaya Y."/>
            <person name="Wardhani T."/>
            <person name="Kalhor M.S."/>
            <person name="Jansen J."/>
            <person name="Van den Hoogen J."/>
            <person name="Gungor B."/>
            <person name="Hartog M."/>
            <person name="Hontelez J."/>
            <person name="Verver J."/>
            <person name="Yang W.-C."/>
            <person name="Schijlen E."/>
            <person name="Repin R."/>
            <person name="Schilthuizen M."/>
            <person name="Schranz E."/>
            <person name="Heidstra R."/>
            <person name="Miyata K."/>
            <person name="Fedorova E."/>
            <person name="Kohlen W."/>
            <person name="Bisseling T."/>
            <person name="Smit S."/>
            <person name="Geurts R."/>
        </authorList>
    </citation>
    <scope>NUCLEOTIDE SEQUENCE [LARGE SCALE GENOMIC DNA]</scope>
    <source>
        <strain evidence="2">cv. WU1-14</strain>
    </source>
</reference>
<comment type="caution">
    <text evidence="1">The sequence shown here is derived from an EMBL/GenBank/DDBJ whole genome shotgun (WGS) entry which is preliminary data.</text>
</comment>
<dbReference type="EMBL" id="JXTB01000106">
    <property type="protein sequence ID" value="PON63230.1"/>
    <property type="molecule type" value="Genomic_DNA"/>
</dbReference>
<organism evidence="1 2">
    <name type="scientific">Parasponia andersonii</name>
    <name type="common">Sponia andersonii</name>
    <dbReference type="NCBI Taxonomy" id="3476"/>
    <lineage>
        <taxon>Eukaryota</taxon>
        <taxon>Viridiplantae</taxon>
        <taxon>Streptophyta</taxon>
        <taxon>Embryophyta</taxon>
        <taxon>Tracheophyta</taxon>
        <taxon>Spermatophyta</taxon>
        <taxon>Magnoliopsida</taxon>
        <taxon>eudicotyledons</taxon>
        <taxon>Gunneridae</taxon>
        <taxon>Pentapetalae</taxon>
        <taxon>rosids</taxon>
        <taxon>fabids</taxon>
        <taxon>Rosales</taxon>
        <taxon>Cannabaceae</taxon>
        <taxon>Parasponia</taxon>
    </lineage>
</organism>
<dbReference type="Proteomes" id="UP000237105">
    <property type="component" value="Unassembled WGS sequence"/>
</dbReference>